<evidence type="ECO:0000259" key="1">
    <source>
        <dbReference type="Pfam" id="PF00534"/>
    </source>
</evidence>
<dbReference type="STRING" id="645991.Sgly_3263"/>
<keyword evidence="4" id="KW-1185">Reference proteome</keyword>
<dbReference type="GO" id="GO:0016757">
    <property type="term" value="F:glycosyltransferase activity"/>
    <property type="evidence" value="ECO:0007669"/>
    <property type="project" value="InterPro"/>
</dbReference>
<dbReference type="eggNOG" id="COG0438">
    <property type="taxonomic scope" value="Bacteria"/>
</dbReference>
<feature type="domain" description="Glycosyl transferase family 1" evidence="1">
    <location>
        <begin position="188"/>
        <end position="351"/>
    </location>
</feature>
<dbReference type="InterPro" id="IPR028098">
    <property type="entry name" value="Glyco_trans_4-like_N"/>
</dbReference>
<dbReference type="OrthoDB" id="3199616at2"/>
<dbReference type="Proteomes" id="UP000007488">
    <property type="component" value="Chromosome"/>
</dbReference>
<dbReference type="PANTHER" id="PTHR12526">
    <property type="entry name" value="GLYCOSYLTRANSFERASE"/>
    <property type="match status" value="1"/>
</dbReference>
<dbReference type="KEGG" id="sgy:Sgly_3263"/>
<evidence type="ECO:0000313" key="3">
    <source>
        <dbReference type="EMBL" id="ADY57526.1"/>
    </source>
</evidence>
<proteinExistence type="predicted"/>
<protein>
    <submittedName>
        <fullName evidence="3">Glycosyl transferase group 1</fullName>
    </submittedName>
</protein>
<reference evidence="4" key="2">
    <citation type="submission" date="2011-02" db="EMBL/GenBank/DDBJ databases">
        <title>The complete genome of Syntrophobotulus glycolicus DSM 8271.</title>
        <authorList>
            <person name="Lucas S."/>
            <person name="Copeland A."/>
            <person name="Lapidus A."/>
            <person name="Bruce D."/>
            <person name="Goodwin L."/>
            <person name="Pitluck S."/>
            <person name="Kyrpides N."/>
            <person name="Mavromatis K."/>
            <person name="Pagani I."/>
            <person name="Ivanova N."/>
            <person name="Mikhailova N."/>
            <person name="Chertkov O."/>
            <person name="Held B."/>
            <person name="Detter J.C."/>
            <person name="Tapia R."/>
            <person name="Han C."/>
            <person name="Land M."/>
            <person name="Hauser L."/>
            <person name="Markowitz V."/>
            <person name="Cheng J.-F."/>
            <person name="Hugenholtz P."/>
            <person name="Woyke T."/>
            <person name="Wu D."/>
            <person name="Spring S."/>
            <person name="Schroeder M."/>
            <person name="Brambilla E."/>
            <person name="Klenk H.-P."/>
            <person name="Eisen J.A."/>
        </authorList>
    </citation>
    <scope>NUCLEOTIDE SEQUENCE [LARGE SCALE GENOMIC DNA]</scope>
    <source>
        <strain evidence="4">DSM 8271 / FlGlyR</strain>
    </source>
</reference>
<evidence type="ECO:0000259" key="2">
    <source>
        <dbReference type="Pfam" id="PF13439"/>
    </source>
</evidence>
<name>F0T298_SYNGF</name>
<sequence length="375" mass="41344">MSYRILQLIGGGEIGGAEIHLLNLMLSTAKNQANFSLGCLCQNSPFALQAEKRDIPVTLFPMRFPLDILPLPRMISYCRKQKIDLIHAHGVRADFLGRLAAKFLAIPCISTVHSLWQDDYPSPWKGKIALYTEKLTLPLSAGLITISESLHHSLSALLSKRQSKKIPRTVIFNGYPALDFGNKAELRQRFRERWKIPPEALVIGTIGRLHPAKGQINLFRALEHLQGEFPDLHFLLIGDGLLFNDFKGLLETSTLNYTMPGYLPNAWEALPAMDLFVLPSIREGMGLVLLETIQAGIPIVASRAGGIPELLVDHTDALLVPPGSPQELASACRTLLGNPSLANSLAQNALKKASLFSLDRMAEKTLAFYAEVLKV</sequence>
<dbReference type="Pfam" id="PF13439">
    <property type="entry name" value="Glyco_transf_4"/>
    <property type="match status" value="1"/>
</dbReference>
<organism evidence="3 4">
    <name type="scientific">Syntrophobotulus glycolicus (strain DSM 8271 / FlGlyR)</name>
    <dbReference type="NCBI Taxonomy" id="645991"/>
    <lineage>
        <taxon>Bacteria</taxon>
        <taxon>Bacillati</taxon>
        <taxon>Bacillota</taxon>
        <taxon>Clostridia</taxon>
        <taxon>Eubacteriales</taxon>
        <taxon>Desulfitobacteriaceae</taxon>
        <taxon>Syntrophobotulus</taxon>
    </lineage>
</organism>
<dbReference type="Gene3D" id="3.40.50.2000">
    <property type="entry name" value="Glycogen Phosphorylase B"/>
    <property type="match status" value="2"/>
</dbReference>
<dbReference type="InterPro" id="IPR001296">
    <property type="entry name" value="Glyco_trans_1"/>
</dbReference>
<dbReference type="RefSeq" id="WP_013626251.1">
    <property type="nucleotide sequence ID" value="NC_015172.1"/>
</dbReference>
<reference evidence="3 4" key="1">
    <citation type="journal article" date="2011" name="Stand. Genomic Sci.">
        <title>Complete genome sequence of Syntrophobotulus glycolicus type strain (FlGlyR).</title>
        <authorList>
            <person name="Han C."/>
            <person name="Mwirichia R."/>
            <person name="Chertkov O."/>
            <person name="Held B."/>
            <person name="Lapidus A."/>
            <person name="Nolan M."/>
            <person name="Lucas S."/>
            <person name="Hammon N."/>
            <person name="Deshpande S."/>
            <person name="Cheng J.F."/>
            <person name="Tapia R."/>
            <person name="Goodwin L."/>
            <person name="Pitluck S."/>
            <person name="Huntemann M."/>
            <person name="Liolios K."/>
            <person name="Ivanova N."/>
            <person name="Pagani I."/>
            <person name="Mavromatis K."/>
            <person name="Ovchinikova G."/>
            <person name="Pati A."/>
            <person name="Chen A."/>
            <person name="Palaniappan K."/>
            <person name="Land M."/>
            <person name="Hauser L."/>
            <person name="Brambilla E.M."/>
            <person name="Rohde M."/>
            <person name="Spring S."/>
            <person name="Sikorski J."/>
            <person name="Goker M."/>
            <person name="Woyke T."/>
            <person name="Bristow J."/>
            <person name="Eisen J.A."/>
            <person name="Markowitz V."/>
            <person name="Hugenholtz P."/>
            <person name="Kyrpides N.C."/>
            <person name="Klenk H.P."/>
            <person name="Detter J.C."/>
        </authorList>
    </citation>
    <scope>NUCLEOTIDE SEQUENCE [LARGE SCALE GENOMIC DNA]</scope>
    <source>
        <strain evidence="4">DSM 8271 / FlGlyR</strain>
    </source>
</reference>
<keyword evidence="3" id="KW-0808">Transferase</keyword>
<dbReference type="Pfam" id="PF00534">
    <property type="entry name" value="Glycos_transf_1"/>
    <property type="match status" value="1"/>
</dbReference>
<dbReference type="EMBL" id="CP002547">
    <property type="protein sequence ID" value="ADY57526.1"/>
    <property type="molecule type" value="Genomic_DNA"/>
</dbReference>
<feature type="domain" description="Glycosyltransferase subfamily 4-like N-terminal" evidence="2">
    <location>
        <begin position="14"/>
        <end position="157"/>
    </location>
</feature>
<accession>F0T298</accession>
<gene>
    <name evidence="3" type="ordered locus">Sgly_3263</name>
</gene>
<dbReference type="AlphaFoldDB" id="F0T298"/>
<dbReference type="SUPFAM" id="SSF53756">
    <property type="entry name" value="UDP-Glycosyltransferase/glycogen phosphorylase"/>
    <property type="match status" value="1"/>
</dbReference>
<dbReference type="HOGENOM" id="CLU_009583_0_4_9"/>
<evidence type="ECO:0000313" key="4">
    <source>
        <dbReference type="Proteomes" id="UP000007488"/>
    </source>
</evidence>